<evidence type="ECO:0000256" key="4">
    <source>
        <dbReference type="ARBA" id="ARBA00022984"/>
    </source>
</evidence>
<dbReference type="PROSITE" id="PS00923">
    <property type="entry name" value="ASP_GLU_RACEMASE_1"/>
    <property type="match status" value="1"/>
</dbReference>
<dbReference type="Gene3D" id="3.40.50.1860">
    <property type="match status" value="2"/>
</dbReference>
<evidence type="ECO:0000256" key="1">
    <source>
        <dbReference type="ARBA" id="ARBA00001602"/>
    </source>
</evidence>
<keyword evidence="5 7" id="KW-0413">Isomerase</keyword>
<name>A0ABQ5ZX60_9GAMM</name>
<keyword evidence="6 7" id="KW-0961">Cell wall biogenesis/degradation</keyword>
<feature type="active site" description="Proton donor/acceptor" evidence="7">
    <location>
        <position position="194"/>
    </location>
</feature>
<feature type="binding site" evidence="7">
    <location>
        <begin position="195"/>
        <end position="196"/>
    </location>
    <ligand>
        <name>substrate</name>
    </ligand>
</feature>
<evidence type="ECO:0000313" key="9">
    <source>
        <dbReference type="Proteomes" id="UP001156682"/>
    </source>
</evidence>
<dbReference type="RefSeq" id="WP_051610476.1">
    <property type="nucleotide sequence ID" value="NZ_BSOR01000035.1"/>
</dbReference>
<dbReference type="PANTHER" id="PTHR21198:SF2">
    <property type="entry name" value="GLUTAMATE RACEMASE"/>
    <property type="match status" value="1"/>
</dbReference>
<feature type="binding site" evidence="7">
    <location>
        <begin position="19"/>
        <end position="20"/>
    </location>
    <ligand>
        <name>substrate</name>
    </ligand>
</feature>
<dbReference type="InterPro" id="IPR015942">
    <property type="entry name" value="Asp/Glu/hydantoin_racemase"/>
</dbReference>
<feature type="binding site" evidence="7">
    <location>
        <begin position="51"/>
        <end position="52"/>
    </location>
    <ligand>
        <name>substrate</name>
    </ligand>
</feature>
<accession>A0ABQ5ZX60</accession>
<comment type="catalytic activity">
    <reaction evidence="1 7">
        <text>L-glutamate = D-glutamate</text>
        <dbReference type="Rhea" id="RHEA:12813"/>
        <dbReference type="ChEBI" id="CHEBI:29985"/>
        <dbReference type="ChEBI" id="CHEBI:29986"/>
        <dbReference type="EC" id="5.1.1.3"/>
    </reaction>
</comment>
<sequence>MVDLTSAPTPLSGPILVFDSGVGGLSVVQALKERLPSLPLVYACDNAAFPYGQKSAAWLKKRVLSVIASLIKEVEPSLIVLACNTASTLTLPELRMSCNLPVVGVVPAIKPAALMTRSGQIGLLATCGTVSRPYTEKLIKTFAADCEIIKVGSNRLVELAEVHLAGGKVADQDLLEILQPFLAASRLDTVVLGCTHFPLLQPHLARVAEQTGTAPWQWIDSGAAIARRVVQLLTESGYANPSCPTNFIPSCWLTAPLSTASQLPHFLQSFGFSQLKQLTSFNLDKQVS</sequence>
<dbReference type="PANTHER" id="PTHR21198">
    <property type="entry name" value="GLUTAMATE RACEMASE"/>
    <property type="match status" value="1"/>
</dbReference>
<dbReference type="InterPro" id="IPR001920">
    <property type="entry name" value="Asp/Glu_race"/>
</dbReference>
<reference evidence="9" key="1">
    <citation type="journal article" date="2019" name="Int. J. Syst. Evol. Microbiol.">
        <title>The Global Catalogue of Microorganisms (GCM) 10K type strain sequencing project: providing services to taxonomists for standard genome sequencing and annotation.</title>
        <authorList>
            <consortium name="The Broad Institute Genomics Platform"/>
            <consortium name="The Broad Institute Genome Sequencing Center for Infectious Disease"/>
            <person name="Wu L."/>
            <person name="Ma J."/>
        </authorList>
    </citation>
    <scope>NUCLEOTIDE SEQUENCE [LARGE SCALE GENOMIC DNA]</scope>
    <source>
        <strain evidence="9">NBRC 100033</strain>
    </source>
</reference>
<evidence type="ECO:0000256" key="3">
    <source>
        <dbReference type="ARBA" id="ARBA00022960"/>
    </source>
</evidence>
<dbReference type="Proteomes" id="UP001156682">
    <property type="component" value="Unassembled WGS sequence"/>
</dbReference>
<dbReference type="SUPFAM" id="SSF53681">
    <property type="entry name" value="Aspartate/glutamate racemase"/>
    <property type="match status" value="2"/>
</dbReference>
<evidence type="ECO:0000256" key="6">
    <source>
        <dbReference type="ARBA" id="ARBA00023316"/>
    </source>
</evidence>
<evidence type="ECO:0000256" key="7">
    <source>
        <dbReference type="HAMAP-Rule" id="MF_00258"/>
    </source>
</evidence>
<comment type="function">
    <text evidence="7">Provides the (R)-glutamate required for cell wall biosynthesis.</text>
</comment>
<keyword evidence="4 7" id="KW-0573">Peptidoglycan synthesis</keyword>
<evidence type="ECO:0000313" key="8">
    <source>
        <dbReference type="EMBL" id="GLR64564.1"/>
    </source>
</evidence>
<dbReference type="NCBIfam" id="TIGR00067">
    <property type="entry name" value="glut_race"/>
    <property type="match status" value="1"/>
</dbReference>
<dbReference type="EMBL" id="BSOR01000035">
    <property type="protein sequence ID" value="GLR64564.1"/>
    <property type="molecule type" value="Genomic_DNA"/>
</dbReference>
<dbReference type="PROSITE" id="PS00924">
    <property type="entry name" value="ASP_GLU_RACEMASE_2"/>
    <property type="match status" value="1"/>
</dbReference>
<dbReference type="InterPro" id="IPR018187">
    <property type="entry name" value="Asp/Glu_racemase_AS_1"/>
</dbReference>
<dbReference type="InterPro" id="IPR004391">
    <property type="entry name" value="Glu_race"/>
</dbReference>
<evidence type="ECO:0000256" key="5">
    <source>
        <dbReference type="ARBA" id="ARBA00023235"/>
    </source>
</evidence>
<comment type="similarity">
    <text evidence="7">Belongs to the aspartate/glutamate racemases family.</text>
</comment>
<dbReference type="Pfam" id="PF01177">
    <property type="entry name" value="Asp_Glu_race"/>
    <property type="match status" value="1"/>
</dbReference>
<keyword evidence="9" id="KW-1185">Reference proteome</keyword>
<protein>
    <recommendedName>
        <fullName evidence="2 7">Glutamate racemase</fullName>
        <ecNumber evidence="2 7">5.1.1.3</ecNumber>
    </recommendedName>
</protein>
<evidence type="ECO:0000256" key="2">
    <source>
        <dbReference type="ARBA" id="ARBA00013090"/>
    </source>
</evidence>
<dbReference type="EC" id="5.1.1.3" evidence="2 7"/>
<proteinExistence type="inferred from homology"/>
<gene>
    <name evidence="7 8" type="primary">murI</name>
    <name evidence="8" type="ORF">GCM10007878_20020</name>
</gene>
<organism evidence="8 9">
    <name type="scientific">Marinospirillum insulare</name>
    <dbReference type="NCBI Taxonomy" id="217169"/>
    <lineage>
        <taxon>Bacteria</taxon>
        <taxon>Pseudomonadati</taxon>
        <taxon>Pseudomonadota</taxon>
        <taxon>Gammaproteobacteria</taxon>
        <taxon>Oceanospirillales</taxon>
        <taxon>Oceanospirillaceae</taxon>
        <taxon>Marinospirillum</taxon>
    </lineage>
</organism>
<feature type="binding site" evidence="7">
    <location>
        <begin position="84"/>
        <end position="85"/>
    </location>
    <ligand>
        <name>substrate</name>
    </ligand>
</feature>
<keyword evidence="3 7" id="KW-0133">Cell shape</keyword>
<dbReference type="InterPro" id="IPR033134">
    <property type="entry name" value="Asp/Glu_racemase_AS_2"/>
</dbReference>
<feature type="active site" description="Proton donor/acceptor" evidence="7">
    <location>
        <position position="83"/>
    </location>
</feature>
<comment type="caution">
    <text evidence="8">The sequence shown here is derived from an EMBL/GenBank/DDBJ whole genome shotgun (WGS) entry which is preliminary data.</text>
</comment>
<comment type="pathway">
    <text evidence="7">Cell wall biogenesis; peptidoglycan biosynthesis.</text>
</comment>
<dbReference type="HAMAP" id="MF_00258">
    <property type="entry name" value="Glu_racemase"/>
    <property type="match status" value="1"/>
</dbReference>